<dbReference type="NCBIfam" id="NF033788">
    <property type="entry name" value="HTH_metalloreg"/>
    <property type="match status" value="1"/>
</dbReference>
<reference evidence="2" key="1">
    <citation type="submission" date="2021-02" db="EMBL/GenBank/DDBJ databases">
        <title>Phycicoccus sp. MQZ13P-5T, whole genome shotgun sequence.</title>
        <authorList>
            <person name="Tuo L."/>
        </authorList>
    </citation>
    <scope>NUCLEOTIDE SEQUENCE</scope>
    <source>
        <strain evidence="2">MQZ13P-5</strain>
    </source>
</reference>
<dbReference type="InterPro" id="IPR001845">
    <property type="entry name" value="HTH_ArsR_DNA-bd_dom"/>
</dbReference>
<dbReference type="InterPro" id="IPR036390">
    <property type="entry name" value="WH_DNA-bd_sf"/>
</dbReference>
<evidence type="ECO:0000313" key="3">
    <source>
        <dbReference type="Proteomes" id="UP001430172"/>
    </source>
</evidence>
<feature type="domain" description="HTH arsR-type" evidence="1">
    <location>
        <begin position="4"/>
        <end position="99"/>
    </location>
</feature>
<proteinExistence type="predicted"/>
<dbReference type="PROSITE" id="PS50987">
    <property type="entry name" value="HTH_ARSR_2"/>
    <property type="match status" value="1"/>
</dbReference>
<dbReference type="Pfam" id="PF12840">
    <property type="entry name" value="HTH_20"/>
    <property type="match status" value="1"/>
</dbReference>
<dbReference type="PRINTS" id="PR00778">
    <property type="entry name" value="HTHARSR"/>
</dbReference>
<dbReference type="SMART" id="SM00418">
    <property type="entry name" value="HTH_ARSR"/>
    <property type="match status" value="1"/>
</dbReference>
<comment type="caution">
    <text evidence="2">The sequence shown here is derived from an EMBL/GenBank/DDBJ whole genome shotgun (WGS) entry which is preliminary data.</text>
</comment>
<gene>
    <name evidence="2" type="ORF">JQN70_15700</name>
</gene>
<dbReference type="Proteomes" id="UP001430172">
    <property type="component" value="Unassembled WGS sequence"/>
</dbReference>
<dbReference type="PANTHER" id="PTHR38600">
    <property type="entry name" value="TRANSCRIPTIONAL REGULATORY PROTEIN"/>
    <property type="match status" value="1"/>
</dbReference>
<dbReference type="SUPFAM" id="SSF46785">
    <property type="entry name" value="Winged helix' DNA-binding domain"/>
    <property type="match status" value="1"/>
</dbReference>
<sequence>MSTSAPPVGPADAAVFAALGDATRLTLLATLGTTGASTATRLAAPLPVTRQAVSRHLRVLEDAGLVRTSKQGRDVLYAVDVEAVAARADWLASVSRAWDRRLDDLRTRAERR</sequence>
<name>A0ABS2CPN3_9MICO</name>
<evidence type="ECO:0000313" key="2">
    <source>
        <dbReference type="EMBL" id="MBM6401841.1"/>
    </source>
</evidence>
<dbReference type="EMBL" id="JAFDVD010000017">
    <property type="protein sequence ID" value="MBM6401841.1"/>
    <property type="molecule type" value="Genomic_DNA"/>
</dbReference>
<organism evidence="2 3">
    <name type="scientific">Phycicoccus sonneratiae</name>
    <dbReference type="NCBI Taxonomy" id="2807628"/>
    <lineage>
        <taxon>Bacteria</taxon>
        <taxon>Bacillati</taxon>
        <taxon>Actinomycetota</taxon>
        <taxon>Actinomycetes</taxon>
        <taxon>Micrococcales</taxon>
        <taxon>Intrasporangiaceae</taxon>
        <taxon>Phycicoccus</taxon>
    </lineage>
</organism>
<dbReference type="PANTHER" id="PTHR38600:SF1">
    <property type="entry name" value="TRANSCRIPTIONAL REGULATORY PROTEIN"/>
    <property type="match status" value="1"/>
</dbReference>
<dbReference type="CDD" id="cd00090">
    <property type="entry name" value="HTH_ARSR"/>
    <property type="match status" value="1"/>
</dbReference>
<evidence type="ECO:0000259" key="1">
    <source>
        <dbReference type="PROSITE" id="PS50987"/>
    </source>
</evidence>
<accession>A0ABS2CPN3</accession>
<dbReference type="InterPro" id="IPR036388">
    <property type="entry name" value="WH-like_DNA-bd_sf"/>
</dbReference>
<dbReference type="RefSeq" id="WP_204132303.1">
    <property type="nucleotide sequence ID" value="NZ_JAFDVD010000017.1"/>
</dbReference>
<keyword evidence="3" id="KW-1185">Reference proteome</keyword>
<protein>
    <submittedName>
        <fullName evidence="2">Helix-turn-helix transcriptional regulator</fullName>
    </submittedName>
</protein>
<dbReference type="Gene3D" id="1.10.10.10">
    <property type="entry name" value="Winged helix-like DNA-binding domain superfamily/Winged helix DNA-binding domain"/>
    <property type="match status" value="1"/>
</dbReference>
<dbReference type="InterPro" id="IPR011991">
    <property type="entry name" value="ArsR-like_HTH"/>
</dbReference>